<comment type="similarity">
    <text evidence="3">Belongs to the GST superfamily. Tau family.</text>
</comment>
<evidence type="ECO:0000256" key="3">
    <source>
        <dbReference type="ARBA" id="ARBA00025743"/>
    </source>
</evidence>
<dbReference type="AlphaFoldDB" id="A0A6J0KZC4"/>
<dbReference type="Gene3D" id="3.40.30.10">
    <property type="entry name" value="Glutaredoxin"/>
    <property type="match status" value="1"/>
</dbReference>
<dbReference type="PROSITE" id="PS50404">
    <property type="entry name" value="GST_NTER"/>
    <property type="match status" value="1"/>
</dbReference>
<dbReference type="CDD" id="cd03185">
    <property type="entry name" value="GST_C_Tau"/>
    <property type="match status" value="1"/>
</dbReference>
<evidence type="ECO:0000256" key="4">
    <source>
        <dbReference type="ARBA" id="ARBA00047960"/>
    </source>
</evidence>
<dbReference type="SUPFAM" id="SSF47616">
    <property type="entry name" value="GST C-terminal domain-like"/>
    <property type="match status" value="1"/>
</dbReference>
<sequence>MAQSGFKSTVKLLGTWGSPFALRAQVALHLKSVEYEYIEEILNSKSDLLLESNPIYKKVPVSICESLNIVQYIDESWPSDPSILPSHPNDRAFGRFWAHFVDGKCFETINAVAGAKDNDVRMAMAGDLTECLASLEEAFQKSSKGGYFFGGESIGFFDIACGSMVGPLSVVEVFSGVKFLNEDTTPGMLRWAEKFRAHEAMKPYLPTVTEFFEFAKKKFNVQ</sequence>
<comment type="catalytic activity">
    <reaction evidence="4 5">
        <text>RX + glutathione = an S-substituted glutathione + a halide anion + H(+)</text>
        <dbReference type="Rhea" id="RHEA:16437"/>
        <dbReference type="ChEBI" id="CHEBI:15378"/>
        <dbReference type="ChEBI" id="CHEBI:16042"/>
        <dbReference type="ChEBI" id="CHEBI:17792"/>
        <dbReference type="ChEBI" id="CHEBI:57925"/>
        <dbReference type="ChEBI" id="CHEBI:90779"/>
        <dbReference type="EC" id="2.5.1.18"/>
    </reaction>
</comment>
<evidence type="ECO:0000256" key="5">
    <source>
        <dbReference type="RuleBase" id="RU369102"/>
    </source>
</evidence>
<dbReference type="SFLD" id="SFLDG00358">
    <property type="entry name" value="Main_(cytGST)"/>
    <property type="match status" value="1"/>
</dbReference>
<keyword evidence="1" id="KW-0216">Detoxification</keyword>
<dbReference type="RefSeq" id="XP_018453257.2">
    <property type="nucleotide sequence ID" value="XM_018597755.2"/>
</dbReference>
<evidence type="ECO:0000259" key="6">
    <source>
        <dbReference type="PROSITE" id="PS50404"/>
    </source>
</evidence>
<evidence type="ECO:0000313" key="8">
    <source>
        <dbReference type="Proteomes" id="UP000504610"/>
    </source>
</evidence>
<dbReference type="KEGG" id="rsz:108824342"/>
<keyword evidence="2 5" id="KW-0808">Transferase</keyword>
<dbReference type="InterPro" id="IPR045074">
    <property type="entry name" value="GST_C_Tau"/>
</dbReference>
<proteinExistence type="inferred from homology"/>
<reference evidence="8" key="1">
    <citation type="journal article" date="2019" name="Database">
        <title>The radish genome database (RadishGD): an integrated information resource for radish genomics.</title>
        <authorList>
            <person name="Yu H.J."/>
            <person name="Baek S."/>
            <person name="Lee Y.J."/>
            <person name="Cho A."/>
            <person name="Mun J.H."/>
        </authorList>
    </citation>
    <scope>NUCLEOTIDE SEQUENCE [LARGE SCALE GENOMIC DNA]</scope>
    <source>
        <strain evidence="8">cv. WK10039</strain>
    </source>
</reference>
<dbReference type="SFLD" id="SFLDS00019">
    <property type="entry name" value="Glutathione_Transferase_(cytos"/>
    <property type="match status" value="1"/>
</dbReference>
<dbReference type="SUPFAM" id="SSF52833">
    <property type="entry name" value="Thioredoxin-like"/>
    <property type="match status" value="1"/>
</dbReference>
<evidence type="ECO:0000313" key="9">
    <source>
        <dbReference type="RefSeq" id="XP_018453257.2"/>
    </source>
</evidence>
<dbReference type="GO" id="GO:0006749">
    <property type="term" value="P:glutathione metabolic process"/>
    <property type="evidence" value="ECO:0007669"/>
    <property type="project" value="InterPro"/>
</dbReference>
<dbReference type="InterPro" id="IPR040079">
    <property type="entry name" value="Glutathione_S-Trfase"/>
</dbReference>
<organism evidence="8 9">
    <name type="scientific">Raphanus sativus</name>
    <name type="common">Radish</name>
    <name type="synonym">Raphanus raphanistrum var. sativus</name>
    <dbReference type="NCBI Taxonomy" id="3726"/>
    <lineage>
        <taxon>Eukaryota</taxon>
        <taxon>Viridiplantae</taxon>
        <taxon>Streptophyta</taxon>
        <taxon>Embryophyta</taxon>
        <taxon>Tracheophyta</taxon>
        <taxon>Spermatophyta</taxon>
        <taxon>Magnoliopsida</taxon>
        <taxon>eudicotyledons</taxon>
        <taxon>Gunneridae</taxon>
        <taxon>Pentapetalae</taxon>
        <taxon>rosids</taxon>
        <taxon>malvids</taxon>
        <taxon>Brassicales</taxon>
        <taxon>Brassicaceae</taxon>
        <taxon>Brassiceae</taxon>
        <taxon>Raphanus</taxon>
    </lineage>
</organism>
<comment type="function">
    <text evidence="5">Is involved in the conjugation of reduced glutathione to a wide number of exogenous and endogenous hydrophobic electrophiles.</text>
</comment>
<dbReference type="GO" id="GO:0005829">
    <property type="term" value="C:cytosol"/>
    <property type="evidence" value="ECO:0007669"/>
    <property type="project" value="UniProtKB-SubCell"/>
</dbReference>
<comment type="subcellular location">
    <subcellularLocation>
        <location evidence="5">Cytoplasm</location>
        <location evidence="5">Cytosol</location>
    </subcellularLocation>
</comment>
<dbReference type="FunFam" id="1.20.1050.10:FF:000016">
    <property type="entry name" value="Glutathione S-transferase U9"/>
    <property type="match status" value="1"/>
</dbReference>
<dbReference type="GeneID" id="108824342"/>
<dbReference type="PANTHER" id="PTHR11260">
    <property type="entry name" value="GLUTATHIONE S-TRANSFERASE, GST, SUPERFAMILY, GST DOMAIN CONTAINING"/>
    <property type="match status" value="1"/>
</dbReference>
<dbReference type="InterPro" id="IPR036249">
    <property type="entry name" value="Thioredoxin-like_sf"/>
</dbReference>
<dbReference type="InterPro" id="IPR036282">
    <property type="entry name" value="Glutathione-S-Trfase_C_sf"/>
</dbReference>
<evidence type="ECO:0000256" key="1">
    <source>
        <dbReference type="ARBA" id="ARBA00022575"/>
    </source>
</evidence>
<dbReference type="Proteomes" id="UP000504610">
    <property type="component" value="Chromosome 9"/>
</dbReference>
<dbReference type="Gene3D" id="1.20.1050.10">
    <property type="match status" value="1"/>
</dbReference>
<dbReference type="InterPro" id="IPR004045">
    <property type="entry name" value="Glutathione_S-Trfase_N"/>
</dbReference>
<evidence type="ECO:0000256" key="2">
    <source>
        <dbReference type="ARBA" id="ARBA00022679"/>
    </source>
</evidence>
<dbReference type="Pfam" id="PF02798">
    <property type="entry name" value="GST_N"/>
    <property type="match status" value="1"/>
</dbReference>
<reference evidence="9" key="2">
    <citation type="submission" date="2025-08" db="UniProtKB">
        <authorList>
            <consortium name="RefSeq"/>
        </authorList>
    </citation>
    <scope>IDENTIFICATION</scope>
    <source>
        <tissue evidence="9">Leaf</tissue>
    </source>
</reference>
<dbReference type="SFLD" id="SFLDG01152">
    <property type="entry name" value="Main.3:_Omega-_and_Tau-like"/>
    <property type="match status" value="1"/>
</dbReference>
<protein>
    <recommendedName>
        <fullName evidence="5">Glutathione S-transferase</fullName>
        <ecNumber evidence="5">2.5.1.18</ecNumber>
    </recommendedName>
</protein>
<dbReference type="OrthoDB" id="4951845at2759"/>
<dbReference type="EC" id="2.5.1.18" evidence="5"/>
<keyword evidence="8" id="KW-1185">Reference proteome</keyword>
<feature type="domain" description="GST N-terminal" evidence="6">
    <location>
        <begin position="8"/>
        <end position="81"/>
    </location>
</feature>
<dbReference type="GO" id="GO:0004364">
    <property type="term" value="F:glutathione transferase activity"/>
    <property type="evidence" value="ECO:0007669"/>
    <property type="project" value="UniProtKB-UniRule"/>
</dbReference>
<dbReference type="InterPro" id="IPR010987">
    <property type="entry name" value="Glutathione-S-Trfase_C-like"/>
</dbReference>
<accession>A0A6J0KZC4</accession>
<feature type="domain" description="GST C-terminal" evidence="7">
    <location>
        <begin position="87"/>
        <end position="219"/>
    </location>
</feature>
<keyword evidence="5" id="KW-0963">Cytoplasm</keyword>
<dbReference type="GO" id="GO:0009407">
    <property type="term" value="P:toxin catabolic process"/>
    <property type="evidence" value="ECO:0007669"/>
    <property type="project" value="UniProtKB-ARBA"/>
</dbReference>
<dbReference type="InterPro" id="IPR045073">
    <property type="entry name" value="Omega/Tau-like"/>
</dbReference>
<dbReference type="PANTHER" id="PTHR11260:SF688">
    <property type="entry name" value="GLUTATHIONE S-TRANSFERASE"/>
    <property type="match status" value="1"/>
</dbReference>
<gene>
    <name evidence="9" type="primary">LOC108824342</name>
</gene>
<name>A0A6J0KZC4_RAPSA</name>
<dbReference type="CDD" id="cd03058">
    <property type="entry name" value="GST_N_Tau"/>
    <property type="match status" value="1"/>
</dbReference>
<evidence type="ECO:0000259" key="7">
    <source>
        <dbReference type="PROSITE" id="PS50405"/>
    </source>
</evidence>
<dbReference type="PROSITE" id="PS50405">
    <property type="entry name" value="GST_CTER"/>
    <property type="match status" value="1"/>
</dbReference>